<keyword evidence="13" id="KW-0675">Receptor</keyword>
<comment type="similarity">
    <text evidence="8 9">Belongs to the TonB-dependent receptor family.</text>
</comment>
<dbReference type="Pfam" id="PF13715">
    <property type="entry name" value="CarbopepD_reg_2"/>
    <property type="match status" value="1"/>
</dbReference>
<accession>A0A937K312</accession>
<dbReference type="Gene3D" id="2.170.130.10">
    <property type="entry name" value="TonB-dependent receptor, plug domain"/>
    <property type="match status" value="1"/>
</dbReference>
<dbReference type="AlphaFoldDB" id="A0A937K312"/>
<evidence type="ECO:0000259" key="11">
    <source>
        <dbReference type="Pfam" id="PF00593"/>
    </source>
</evidence>
<feature type="transmembrane region" description="Helical" evidence="10">
    <location>
        <begin position="7"/>
        <end position="31"/>
    </location>
</feature>
<evidence type="ECO:0000256" key="2">
    <source>
        <dbReference type="ARBA" id="ARBA00022448"/>
    </source>
</evidence>
<comment type="subcellular location">
    <subcellularLocation>
        <location evidence="1 8">Cell outer membrane</location>
        <topology evidence="1 8">Multi-pass membrane protein</topology>
    </subcellularLocation>
</comment>
<keyword evidence="2 8" id="KW-0813">Transport</keyword>
<dbReference type="Proteomes" id="UP000659388">
    <property type="component" value="Unassembled WGS sequence"/>
</dbReference>
<gene>
    <name evidence="13" type="ORF">JL102_22480</name>
</gene>
<dbReference type="SUPFAM" id="SSF56935">
    <property type="entry name" value="Porins"/>
    <property type="match status" value="1"/>
</dbReference>
<evidence type="ECO:0000313" key="13">
    <source>
        <dbReference type="EMBL" id="MBL3658930.1"/>
    </source>
</evidence>
<keyword evidence="4 8" id="KW-0812">Transmembrane</keyword>
<keyword evidence="6 8" id="KW-0472">Membrane</keyword>
<evidence type="ECO:0000256" key="5">
    <source>
        <dbReference type="ARBA" id="ARBA00023077"/>
    </source>
</evidence>
<keyword evidence="5 9" id="KW-0798">TonB box</keyword>
<evidence type="ECO:0000256" key="3">
    <source>
        <dbReference type="ARBA" id="ARBA00022452"/>
    </source>
</evidence>
<dbReference type="EMBL" id="JAESIY010000020">
    <property type="protein sequence ID" value="MBL3658930.1"/>
    <property type="molecule type" value="Genomic_DNA"/>
</dbReference>
<evidence type="ECO:0000256" key="8">
    <source>
        <dbReference type="PROSITE-ProRule" id="PRU01360"/>
    </source>
</evidence>
<dbReference type="RefSeq" id="WP_202246724.1">
    <property type="nucleotide sequence ID" value="NZ_JAESIY010000020.1"/>
</dbReference>
<evidence type="ECO:0000256" key="7">
    <source>
        <dbReference type="ARBA" id="ARBA00023237"/>
    </source>
</evidence>
<reference evidence="13" key="1">
    <citation type="submission" date="2021-01" db="EMBL/GenBank/DDBJ databases">
        <title>Fulvivirga kasyanovii gen. nov., sp nov., a novel member of the phylum Bacteroidetes isolated from seawater in a mussel farm.</title>
        <authorList>
            <person name="Zhao L.-H."/>
            <person name="Wang Z.-J."/>
        </authorList>
    </citation>
    <scope>NUCLEOTIDE SEQUENCE</scope>
    <source>
        <strain evidence="13">2943</strain>
    </source>
</reference>
<evidence type="ECO:0000313" key="14">
    <source>
        <dbReference type="Proteomes" id="UP000659388"/>
    </source>
</evidence>
<name>A0A937K312_9BACT</name>
<dbReference type="SUPFAM" id="SSF49464">
    <property type="entry name" value="Carboxypeptidase regulatory domain-like"/>
    <property type="match status" value="1"/>
</dbReference>
<proteinExistence type="inferred from homology"/>
<organism evidence="13 14">
    <name type="scientific">Fulvivirga sediminis</name>
    <dbReference type="NCBI Taxonomy" id="2803949"/>
    <lineage>
        <taxon>Bacteria</taxon>
        <taxon>Pseudomonadati</taxon>
        <taxon>Bacteroidota</taxon>
        <taxon>Cytophagia</taxon>
        <taxon>Cytophagales</taxon>
        <taxon>Fulvivirgaceae</taxon>
        <taxon>Fulvivirga</taxon>
    </lineage>
</organism>
<evidence type="ECO:0000259" key="12">
    <source>
        <dbReference type="Pfam" id="PF07715"/>
    </source>
</evidence>
<evidence type="ECO:0000256" key="6">
    <source>
        <dbReference type="ARBA" id="ARBA00023136"/>
    </source>
</evidence>
<comment type="caution">
    <text evidence="13">The sequence shown here is derived from an EMBL/GenBank/DDBJ whole genome shotgun (WGS) entry which is preliminary data.</text>
</comment>
<evidence type="ECO:0000256" key="9">
    <source>
        <dbReference type="RuleBase" id="RU003357"/>
    </source>
</evidence>
<dbReference type="Pfam" id="PF00593">
    <property type="entry name" value="TonB_dep_Rec_b-barrel"/>
    <property type="match status" value="1"/>
</dbReference>
<dbReference type="Gene3D" id="2.60.40.1120">
    <property type="entry name" value="Carboxypeptidase-like, regulatory domain"/>
    <property type="match status" value="1"/>
</dbReference>
<keyword evidence="3 8" id="KW-1134">Transmembrane beta strand</keyword>
<evidence type="ECO:0000256" key="1">
    <source>
        <dbReference type="ARBA" id="ARBA00004571"/>
    </source>
</evidence>
<dbReference type="InterPro" id="IPR008969">
    <property type="entry name" value="CarboxyPept-like_regulatory"/>
</dbReference>
<evidence type="ECO:0000256" key="4">
    <source>
        <dbReference type="ARBA" id="ARBA00022692"/>
    </source>
</evidence>
<evidence type="ECO:0000256" key="10">
    <source>
        <dbReference type="SAM" id="Phobius"/>
    </source>
</evidence>
<keyword evidence="14" id="KW-1185">Reference proteome</keyword>
<dbReference type="InterPro" id="IPR039426">
    <property type="entry name" value="TonB-dep_rcpt-like"/>
</dbReference>
<dbReference type="InterPro" id="IPR000531">
    <property type="entry name" value="Beta-barrel_TonB"/>
</dbReference>
<keyword evidence="10" id="KW-1133">Transmembrane helix</keyword>
<keyword evidence="7 8" id="KW-0998">Cell outer membrane</keyword>
<feature type="domain" description="TonB-dependent receptor plug" evidence="12">
    <location>
        <begin position="252"/>
        <end position="348"/>
    </location>
</feature>
<sequence length="1095" mass="124253">MNLNLTSLFRIVIIMAVRLFFIYLVTLQVALAHSSAGQRLDETFLELQVTDASLKEVIGKVQELTPFHFAFHDGDLNSSKKYSFYEDKVSLKQVLEELAKEEGITFRRINNTISIKRQKDLWPPKVAVVEHTVSNGGISGHVKDQESGTDLIGASVVIEGKNYGAVSDINGNFYIKNVPAGEYALIISYVGYNTRKLEGIKVLADNNVEILVELSPNTQELSEVVVTADIPVQYAPIKNSTEISLVSNIKAETGIVTGISSQQISQSLDRDAADVMQRVPGVNLMNNFVLVRGLSQRYTMTYINGMMAPSTEEDQRAFSFNVLPSGLIDNIMVYKSPAPELRGGFSGGVIKVSTKQPSAARRIQVSFSGQYREGSSFEDAYSNSGATGQDWLGGGLEDRKYPDKFYDPNYRWEGIQGNPYAQRAVIDEYPKPYNLERDKYDFDKRLRINYYDSWKIGEVRLNNLTSVGYTSQSQFITGKTNGNSVPAISYEEAEINNLDWEGTDSLYNKSVRLSALESIGLNINKNHSVAFTGFYNRSVDDETNLRDQKRFVTSTNYNDVKLVNYEYSVQDLWTAQLSGEHTLGQHQFSWRAGKNYASRQAPDIQSFQFNTTHSMEVRGSTDRVLRRGSMFTDEDGTTYGLDYRTKIKDQYLVKSGVMRQQQQRDFESWYYLLDKKTSTPGEYDLQSPDDLIWFHLSEAMADSLYINPETGEGLYIYRDYSEGKFSVDNNYTAAYLGTEIPFINKKFQLNAGLRYEAYERHLYDELGRELITSNGYDRETGNARGDTLSEGPKQEYLLPSASLNWNILDNMRLTASYGKTIDRPAYRETAPFQYYDFGTNTILLGDASLKDATIHNYDLRWEYYPTEGEFLAVGAFYKDMNDIVETANRPTNNESGYIYATYVNTPEATVKGIELEVRKSLRFIPWHPMKYFSVIANYALIKNEIKPDLTLDEVPGDGKKRTFVGGAPYMLNANLYFEQPEWGTTFSVLVNSIGDRMIVAPAARRSPIYEQGRTTLDLVFQQKLASFLTLKAGVQNLLDAKILQYRDQNMDGKFDPDKIQTVSYYQGGDTRYGIDYITREFKMGRYYSLGFTIEL</sequence>
<dbReference type="PROSITE" id="PS52016">
    <property type="entry name" value="TONB_DEPENDENT_REC_3"/>
    <property type="match status" value="1"/>
</dbReference>
<dbReference type="InterPro" id="IPR037066">
    <property type="entry name" value="Plug_dom_sf"/>
</dbReference>
<dbReference type="Pfam" id="PF07715">
    <property type="entry name" value="Plug"/>
    <property type="match status" value="1"/>
</dbReference>
<dbReference type="PANTHER" id="PTHR40980">
    <property type="entry name" value="PLUG DOMAIN-CONTAINING PROTEIN"/>
    <property type="match status" value="1"/>
</dbReference>
<protein>
    <submittedName>
        <fullName evidence="13">TonB-dependent receptor</fullName>
    </submittedName>
</protein>
<dbReference type="GO" id="GO:0009279">
    <property type="term" value="C:cell outer membrane"/>
    <property type="evidence" value="ECO:0007669"/>
    <property type="project" value="UniProtKB-SubCell"/>
</dbReference>
<dbReference type="InterPro" id="IPR012910">
    <property type="entry name" value="Plug_dom"/>
</dbReference>
<dbReference type="Gene3D" id="2.40.170.20">
    <property type="entry name" value="TonB-dependent receptor, beta-barrel domain"/>
    <property type="match status" value="1"/>
</dbReference>
<dbReference type="PANTHER" id="PTHR40980:SF4">
    <property type="entry name" value="TONB-DEPENDENT RECEPTOR-LIKE BETA-BARREL DOMAIN-CONTAINING PROTEIN"/>
    <property type="match status" value="1"/>
</dbReference>
<feature type="domain" description="TonB-dependent receptor-like beta-barrel" evidence="11">
    <location>
        <begin position="546"/>
        <end position="1037"/>
    </location>
</feature>
<dbReference type="InterPro" id="IPR036942">
    <property type="entry name" value="Beta-barrel_TonB_sf"/>
</dbReference>